<name>A0A210PS32_MIZYE</name>
<dbReference type="AlphaFoldDB" id="A0A210PS32"/>
<reference evidence="2 3" key="1">
    <citation type="journal article" date="2017" name="Nat. Ecol. Evol.">
        <title>Scallop genome provides insights into evolution of bilaterian karyotype and development.</title>
        <authorList>
            <person name="Wang S."/>
            <person name="Zhang J."/>
            <person name="Jiao W."/>
            <person name="Li J."/>
            <person name="Xun X."/>
            <person name="Sun Y."/>
            <person name="Guo X."/>
            <person name="Huan P."/>
            <person name="Dong B."/>
            <person name="Zhang L."/>
            <person name="Hu X."/>
            <person name="Sun X."/>
            <person name="Wang J."/>
            <person name="Zhao C."/>
            <person name="Wang Y."/>
            <person name="Wang D."/>
            <person name="Huang X."/>
            <person name="Wang R."/>
            <person name="Lv J."/>
            <person name="Li Y."/>
            <person name="Zhang Z."/>
            <person name="Liu B."/>
            <person name="Lu W."/>
            <person name="Hui Y."/>
            <person name="Liang J."/>
            <person name="Zhou Z."/>
            <person name="Hou R."/>
            <person name="Li X."/>
            <person name="Liu Y."/>
            <person name="Li H."/>
            <person name="Ning X."/>
            <person name="Lin Y."/>
            <person name="Zhao L."/>
            <person name="Xing Q."/>
            <person name="Dou J."/>
            <person name="Li Y."/>
            <person name="Mao J."/>
            <person name="Guo H."/>
            <person name="Dou H."/>
            <person name="Li T."/>
            <person name="Mu C."/>
            <person name="Jiang W."/>
            <person name="Fu Q."/>
            <person name="Fu X."/>
            <person name="Miao Y."/>
            <person name="Liu J."/>
            <person name="Yu Q."/>
            <person name="Li R."/>
            <person name="Liao H."/>
            <person name="Li X."/>
            <person name="Kong Y."/>
            <person name="Jiang Z."/>
            <person name="Chourrout D."/>
            <person name="Li R."/>
            <person name="Bao Z."/>
        </authorList>
    </citation>
    <scope>NUCLEOTIDE SEQUENCE [LARGE SCALE GENOMIC DNA]</scope>
    <source>
        <strain evidence="2 3">PY_sf001</strain>
    </source>
</reference>
<comment type="caution">
    <text evidence="2">The sequence shown here is derived from an EMBL/GenBank/DDBJ whole genome shotgun (WGS) entry which is preliminary data.</text>
</comment>
<feature type="domain" description="SGNH hydrolase-type esterase" evidence="1">
    <location>
        <begin position="16"/>
        <end position="175"/>
    </location>
</feature>
<evidence type="ECO:0000313" key="2">
    <source>
        <dbReference type="EMBL" id="OWF39291.1"/>
    </source>
</evidence>
<dbReference type="Gene3D" id="3.40.50.1110">
    <property type="entry name" value="SGNH hydrolase"/>
    <property type="match status" value="1"/>
</dbReference>
<keyword evidence="3" id="KW-1185">Reference proteome</keyword>
<accession>A0A210PS32</accession>
<dbReference type="InterPro" id="IPR013830">
    <property type="entry name" value="SGNH_hydro"/>
</dbReference>
<proteinExistence type="predicted"/>
<gene>
    <name evidence="2" type="ORF">KP79_PYT11752</name>
</gene>
<evidence type="ECO:0000313" key="3">
    <source>
        <dbReference type="Proteomes" id="UP000242188"/>
    </source>
</evidence>
<sequence>MDQTKVLVLGHSFVRRLEADLTGSWTNLGFDSDLVRVHCVGRGGGRVHDILSTMSQSIVDIKPKVVLLQIGGNDLDSVNFTEVQGRLARDLHSIAQWLREGYSVREVGVMQLFYRAKTRSIAVETYNRSVDAVNSEIKRLCEESEDCFYWRHKGLKTDAFDCLNKDGVHLSRAGLRKYKYSVRGAVLQGIRLADRDKSEPRDISL</sequence>
<dbReference type="OrthoDB" id="6109323at2759"/>
<dbReference type="EMBL" id="NEDP02005531">
    <property type="protein sequence ID" value="OWF39291.1"/>
    <property type="molecule type" value="Genomic_DNA"/>
</dbReference>
<protein>
    <recommendedName>
        <fullName evidence="1">SGNH hydrolase-type esterase domain-containing protein</fullName>
    </recommendedName>
</protein>
<dbReference type="InterPro" id="IPR036514">
    <property type="entry name" value="SGNH_hydro_sf"/>
</dbReference>
<organism evidence="2 3">
    <name type="scientific">Mizuhopecten yessoensis</name>
    <name type="common">Japanese scallop</name>
    <name type="synonym">Patinopecten yessoensis</name>
    <dbReference type="NCBI Taxonomy" id="6573"/>
    <lineage>
        <taxon>Eukaryota</taxon>
        <taxon>Metazoa</taxon>
        <taxon>Spiralia</taxon>
        <taxon>Lophotrochozoa</taxon>
        <taxon>Mollusca</taxon>
        <taxon>Bivalvia</taxon>
        <taxon>Autobranchia</taxon>
        <taxon>Pteriomorphia</taxon>
        <taxon>Pectinida</taxon>
        <taxon>Pectinoidea</taxon>
        <taxon>Pectinidae</taxon>
        <taxon>Mizuhopecten</taxon>
    </lineage>
</organism>
<evidence type="ECO:0000259" key="1">
    <source>
        <dbReference type="Pfam" id="PF13472"/>
    </source>
</evidence>
<dbReference type="Proteomes" id="UP000242188">
    <property type="component" value="Unassembled WGS sequence"/>
</dbReference>
<dbReference type="SUPFAM" id="SSF52266">
    <property type="entry name" value="SGNH hydrolase"/>
    <property type="match status" value="1"/>
</dbReference>
<dbReference type="CDD" id="cd00229">
    <property type="entry name" value="SGNH_hydrolase"/>
    <property type="match status" value="1"/>
</dbReference>
<dbReference type="Pfam" id="PF13472">
    <property type="entry name" value="Lipase_GDSL_2"/>
    <property type="match status" value="1"/>
</dbReference>